<feature type="transmembrane region" description="Helical" evidence="5">
    <location>
        <begin position="107"/>
        <end position="131"/>
    </location>
</feature>
<keyword evidence="7" id="KW-1185">Reference proteome</keyword>
<evidence type="ECO:0000256" key="3">
    <source>
        <dbReference type="ARBA" id="ARBA00022989"/>
    </source>
</evidence>
<dbReference type="PANTHER" id="PTHR36926">
    <property type="entry name" value="COLICIN V PRODUCTION PROTEIN"/>
    <property type="match status" value="1"/>
</dbReference>
<dbReference type="Pfam" id="PF02674">
    <property type="entry name" value="Colicin_V"/>
    <property type="match status" value="1"/>
</dbReference>
<evidence type="ECO:0000256" key="4">
    <source>
        <dbReference type="ARBA" id="ARBA00023136"/>
    </source>
</evidence>
<dbReference type="Proteomes" id="UP000503840">
    <property type="component" value="Unassembled WGS sequence"/>
</dbReference>
<evidence type="ECO:0000256" key="2">
    <source>
        <dbReference type="ARBA" id="ARBA00022692"/>
    </source>
</evidence>
<evidence type="ECO:0000256" key="1">
    <source>
        <dbReference type="ARBA" id="ARBA00004141"/>
    </source>
</evidence>
<feature type="transmembrane region" description="Helical" evidence="5">
    <location>
        <begin position="6"/>
        <end position="23"/>
    </location>
</feature>
<reference evidence="6 7" key="1">
    <citation type="submission" date="2020-05" db="EMBL/GenBank/DDBJ databases">
        <title>Draft genome sequence of Desulfovibrio sp. strain HN2T.</title>
        <authorList>
            <person name="Ueno A."/>
            <person name="Tamazawa S."/>
            <person name="Tamamura S."/>
            <person name="Murakami T."/>
            <person name="Kiyama T."/>
            <person name="Inomata H."/>
            <person name="Amano Y."/>
            <person name="Miyakawa K."/>
            <person name="Tamaki H."/>
            <person name="Naganuma T."/>
            <person name="Kaneko K."/>
        </authorList>
    </citation>
    <scope>NUCLEOTIDE SEQUENCE [LARGE SCALE GENOMIC DNA]</scope>
    <source>
        <strain evidence="6 7">HN2</strain>
    </source>
</reference>
<sequence>MTDITNLNSLDIIFVVIVGFFLIRGLFRGLVTELGAIIGVVGGFLLANRYYTEAMPYVNKVITDESWVGIVSYAGVFLGVILLTSLLAAVIHTIIGSTPAAWLDHLAGLLLGGLKGVLICCVLLACITYFLPNAEFVTNSKSVPYLQQATSYLQQYIPERSF</sequence>
<accession>A0A7J0BKA9</accession>
<organism evidence="6 7">
    <name type="scientific">Desulfovibrio subterraneus</name>
    <dbReference type="NCBI Taxonomy" id="2718620"/>
    <lineage>
        <taxon>Bacteria</taxon>
        <taxon>Pseudomonadati</taxon>
        <taxon>Thermodesulfobacteriota</taxon>
        <taxon>Desulfovibrionia</taxon>
        <taxon>Desulfovibrionales</taxon>
        <taxon>Desulfovibrionaceae</taxon>
        <taxon>Desulfovibrio</taxon>
    </lineage>
</organism>
<gene>
    <name evidence="6" type="ORF">DSM101010T_18590</name>
</gene>
<dbReference type="InterPro" id="IPR003825">
    <property type="entry name" value="Colicin-V_CvpA"/>
</dbReference>
<evidence type="ECO:0000313" key="6">
    <source>
        <dbReference type="EMBL" id="GFM33494.1"/>
    </source>
</evidence>
<keyword evidence="2 5" id="KW-0812">Transmembrane</keyword>
<dbReference type="GO" id="GO:0009403">
    <property type="term" value="P:toxin biosynthetic process"/>
    <property type="evidence" value="ECO:0007669"/>
    <property type="project" value="InterPro"/>
</dbReference>
<proteinExistence type="predicted"/>
<dbReference type="AlphaFoldDB" id="A0A7J0BKA9"/>
<comment type="caution">
    <text evidence="6">The sequence shown here is derived from an EMBL/GenBank/DDBJ whole genome shotgun (WGS) entry which is preliminary data.</text>
</comment>
<feature type="transmembrane region" description="Helical" evidence="5">
    <location>
        <begin position="30"/>
        <end position="50"/>
    </location>
</feature>
<dbReference type="InterPro" id="IPR052719">
    <property type="entry name" value="CvpA-like"/>
</dbReference>
<keyword evidence="3 5" id="KW-1133">Transmembrane helix</keyword>
<keyword evidence="4 5" id="KW-0472">Membrane</keyword>
<dbReference type="PANTHER" id="PTHR36926:SF1">
    <property type="entry name" value="COLICIN V PRODUCTION PROTEIN"/>
    <property type="match status" value="1"/>
</dbReference>
<comment type="subcellular location">
    <subcellularLocation>
        <location evidence="1">Membrane</location>
        <topology evidence="1">Multi-pass membrane protein</topology>
    </subcellularLocation>
</comment>
<protein>
    <submittedName>
        <fullName evidence="6">Colicin V biosynthesis protein</fullName>
    </submittedName>
</protein>
<name>A0A7J0BKA9_9BACT</name>
<evidence type="ECO:0000313" key="7">
    <source>
        <dbReference type="Proteomes" id="UP000503840"/>
    </source>
</evidence>
<dbReference type="EMBL" id="BLVO01000013">
    <property type="protein sequence ID" value="GFM33494.1"/>
    <property type="molecule type" value="Genomic_DNA"/>
</dbReference>
<feature type="transmembrane region" description="Helical" evidence="5">
    <location>
        <begin position="70"/>
        <end position="95"/>
    </location>
</feature>
<dbReference type="GO" id="GO:0016020">
    <property type="term" value="C:membrane"/>
    <property type="evidence" value="ECO:0007669"/>
    <property type="project" value="UniProtKB-SubCell"/>
</dbReference>
<evidence type="ECO:0000256" key="5">
    <source>
        <dbReference type="SAM" id="Phobius"/>
    </source>
</evidence>